<protein>
    <submittedName>
        <fullName evidence="1">Uncharacterized protein</fullName>
    </submittedName>
</protein>
<dbReference type="Proteomes" id="UP000233080">
    <property type="component" value="Unassembled WGS sequence"/>
</dbReference>
<accession>A0A2K5KGD3</accession>
<dbReference type="OMA" id="LTLQCCW"/>
<reference evidence="1" key="1">
    <citation type="submission" date="2025-08" db="UniProtKB">
        <authorList>
            <consortium name="Ensembl"/>
        </authorList>
    </citation>
    <scope>IDENTIFICATION</scope>
</reference>
<evidence type="ECO:0000313" key="2">
    <source>
        <dbReference type="Proteomes" id="UP000233080"/>
    </source>
</evidence>
<proteinExistence type="predicted"/>
<dbReference type="Ensembl" id="ENSCANT00000063413.1">
    <property type="protein sequence ID" value="ENSCANP00000040152.1"/>
    <property type="gene ID" value="ENSCANG00000043749.1"/>
</dbReference>
<sequence length="96" mass="10457">MGSMLTLQCCWEVEKPGFESASCLPLIFQLGHWDGFSFGSYKHTYVETRLSATGGEPVRAGLGGSGSLVTEAGAWTLFFHFLASLWGPREDVDPIL</sequence>
<reference evidence="1" key="2">
    <citation type="submission" date="2025-09" db="UniProtKB">
        <authorList>
            <consortium name="Ensembl"/>
        </authorList>
    </citation>
    <scope>IDENTIFICATION</scope>
</reference>
<name>A0A2K5KGD3_COLAP</name>
<evidence type="ECO:0000313" key="1">
    <source>
        <dbReference type="Ensembl" id="ENSCANP00000040152.1"/>
    </source>
</evidence>
<organism evidence="1 2">
    <name type="scientific">Colobus angolensis palliatus</name>
    <name type="common">Peters' Angolan colobus</name>
    <dbReference type="NCBI Taxonomy" id="336983"/>
    <lineage>
        <taxon>Eukaryota</taxon>
        <taxon>Metazoa</taxon>
        <taxon>Chordata</taxon>
        <taxon>Craniata</taxon>
        <taxon>Vertebrata</taxon>
        <taxon>Euteleostomi</taxon>
        <taxon>Mammalia</taxon>
        <taxon>Eutheria</taxon>
        <taxon>Euarchontoglires</taxon>
        <taxon>Primates</taxon>
        <taxon>Haplorrhini</taxon>
        <taxon>Catarrhini</taxon>
        <taxon>Cercopithecidae</taxon>
        <taxon>Colobinae</taxon>
        <taxon>Colobus</taxon>
    </lineage>
</organism>
<keyword evidence="2" id="KW-1185">Reference proteome</keyword>
<dbReference type="AlphaFoldDB" id="A0A2K5KGD3"/>